<evidence type="ECO:0000313" key="3">
    <source>
        <dbReference type="EMBL" id="EKC97217.1"/>
    </source>
</evidence>
<dbReference type="EMBL" id="AMBO01000419">
    <property type="protein sequence ID" value="EKC97217.1"/>
    <property type="molecule type" value="Genomic_DNA"/>
</dbReference>
<feature type="compositionally biased region" description="Basic and acidic residues" evidence="1">
    <location>
        <begin position="71"/>
        <end position="101"/>
    </location>
</feature>
<evidence type="ECO:0000256" key="1">
    <source>
        <dbReference type="SAM" id="MobiDB-lite"/>
    </source>
</evidence>
<organism evidence="3 4">
    <name type="scientific">Trichosporon asahii var. asahii (strain CBS 8904)</name>
    <name type="common">Yeast</name>
    <dbReference type="NCBI Taxonomy" id="1220162"/>
    <lineage>
        <taxon>Eukaryota</taxon>
        <taxon>Fungi</taxon>
        <taxon>Dikarya</taxon>
        <taxon>Basidiomycota</taxon>
        <taxon>Agaricomycotina</taxon>
        <taxon>Tremellomycetes</taxon>
        <taxon>Trichosporonales</taxon>
        <taxon>Trichosporonaceae</taxon>
        <taxon>Trichosporon</taxon>
    </lineage>
</organism>
<feature type="region of interest" description="Disordered" evidence="1">
    <location>
        <begin position="71"/>
        <end position="108"/>
    </location>
</feature>
<keyword evidence="4" id="KW-1185">Reference proteome</keyword>
<dbReference type="AlphaFoldDB" id="K1VKB3"/>
<dbReference type="InParanoid" id="K1VKB3"/>
<gene>
    <name evidence="3" type="ORF">A1Q2_08499</name>
</gene>
<comment type="caution">
    <text evidence="3">The sequence shown here is derived from an EMBL/GenBank/DDBJ whole genome shotgun (WGS) entry which is preliminary data.</text>
</comment>
<proteinExistence type="predicted"/>
<evidence type="ECO:0000313" key="4">
    <source>
        <dbReference type="Proteomes" id="UP000006757"/>
    </source>
</evidence>
<keyword evidence="2" id="KW-0812">Transmembrane</keyword>
<dbReference type="Proteomes" id="UP000006757">
    <property type="component" value="Unassembled WGS sequence"/>
</dbReference>
<keyword evidence="2" id="KW-0472">Membrane</keyword>
<accession>K1VKB3</accession>
<dbReference type="HOGENOM" id="CLU_145604_0_0_1"/>
<feature type="region of interest" description="Disordered" evidence="1">
    <location>
        <begin position="1"/>
        <end position="40"/>
    </location>
</feature>
<feature type="transmembrane region" description="Helical" evidence="2">
    <location>
        <begin position="45"/>
        <end position="63"/>
    </location>
</feature>
<sequence length="108" mass="12048">MLARTAITRSRPVARTRRFNSTQSGGQSSQSSPRSKAINEERKNTGIIVGSVALGALGLFYFLQNRGKKDAKWNEQEAAKDKQKQQQRQQKDVDAEHKATKEGVVSME</sequence>
<evidence type="ECO:0000256" key="2">
    <source>
        <dbReference type="SAM" id="Phobius"/>
    </source>
</evidence>
<name>K1VKB3_TRIAC</name>
<feature type="compositionally biased region" description="Low complexity" evidence="1">
    <location>
        <begin position="21"/>
        <end position="32"/>
    </location>
</feature>
<reference evidence="3 4" key="1">
    <citation type="journal article" date="2012" name="Eukaryot. Cell">
        <title>Genome sequence of the Trichosporon asahii environmental strain CBS 8904.</title>
        <authorList>
            <person name="Yang R.Y."/>
            <person name="Li H.T."/>
            <person name="Zhu H."/>
            <person name="Zhou G.P."/>
            <person name="Wang M."/>
            <person name="Wang L."/>
        </authorList>
    </citation>
    <scope>NUCLEOTIDE SEQUENCE [LARGE SCALE GENOMIC DNA]</scope>
    <source>
        <strain evidence="3 4">CBS 8904</strain>
    </source>
</reference>
<protein>
    <submittedName>
        <fullName evidence="3">Uncharacterized protein</fullName>
    </submittedName>
</protein>
<keyword evidence="2" id="KW-1133">Transmembrane helix</keyword>